<dbReference type="CDD" id="cd04496">
    <property type="entry name" value="SSB_OBF"/>
    <property type="match status" value="1"/>
</dbReference>
<keyword evidence="1 2" id="KW-0238">DNA-binding</keyword>
<name>A0A1A9ZYT2_GLOPL</name>
<evidence type="ECO:0000313" key="4">
    <source>
        <dbReference type="Proteomes" id="UP000092445"/>
    </source>
</evidence>
<dbReference type="GO" id="GO:0006260">
    <property type="term" value="P:DNA replication"/>
    <property type="evidence" value="ECO:0007669"/>
    <property type="project" value="InterPro"/>
</dbReference>
<evidence type="ECO:0008006" key="5">
    <source>
        <dbReference type="Google" id="ProtNLM"/>
    </source>
</evidence>
<dbReference type="EnsemblMetazoa" id="GPAI029196-RA">
    <property type="protein sequence ID" value="GPAI029196-PA"/>
    <property type="gene ID" value="GPAI029196"/>
</dbReference>
<proteinExistence type="predicted"/>
<dbReference type="InterPro" id="IPR011344">
    <property type="entry name" value="ssDNA-bd"/>
</dbReference>
<evidence type="ECO:0000256" key="1">
    <source>
        <dbReference type="ARBA" id="ARBA00023125"/>
    </source>
</evidence>
<accession>A0A1A9ZYT2</accession>
<dbReference type="InterPro" id="IPR000424">
    <property type="entry name" value="Primosome_PriB/ssb"/>
</dbReference>
<dbReference type="PROSITE" id="PS50935">
    <property type="entry name" value="SSB"/>
    <property type="match status" value="1"/>
</dbReference>
<reference evidence="4" key="1">
    <citation type="submission" date="2014-03" db="EMBL/GenBank/DDBJ databases">
        <authorList>
            <person name="Aksoy S."/>
            <person name="Warren W."/>
            <person name="Wilson R.K."/>
        </authorList>
    </citation>
    <scope>NUCLEOTIDE SEQUENCE [LARGE SCALE GENOMIC DNA]</scope>
    <source>
        <strain evidence="4">IAEA</strain>
    </source>
</reference>
<dbReference type="NCBIfam" id="TIGR00621">
    <property type="entry name" value="ssb"/>
    <property type="match status" value="1"/>
</dbReference>
<dbReference type="Pfam" id="PF00436">
    <property type="entry name" value="SSB"/>
    <property type="match status" value="1"/>
</dbReference>
<dbReference type="Proteomes" id="UP000092445">
    <property type="component" value="Unassembled WGS sequence"/>
</dbReference>
<dbReference type="SUPFAM" id="SSF50249">
    <property type="entry name" value="Nucleic acid-binding proteins"/>
    <property type="match status" value="1"/>
</dbReference>
<evidence type="ECO:0000313" key="3">
    <source>
        <dbReference type="EnsemblMetazoa" id="GPAI029196-PA"/>
    </source>
</evidence>
<protein>
    <recommendedName>
        <fullName evidence="5">Single-stranded DNA-binding protein</fullName>
    </recommendedName>
</protein>
<reference evidence="3" key="2">
    <citation type="submission" date="2020-05" db="UniProtKB">
        <authorList>
            <consortium name="EnsemblMetazoa"/>
        </authorList>
    </citation>
    <scope>IDENTIFICATION</scope>
    <source>
        <strain evidence="3">IAEA</strain>
    </source>
</reference>
<dbReference type="AlphaFoldDB" id="A0A1A9ZYT2"/>
<dbReference type="Gene3D" id="2.40.50.140">
    <property type="entry name" value="Nucleic acid-binding proteins"/>
    <property type="match status" value="1"/>
</dbReference>
<organism evidence="3 4">
    <name type="scientific">Glossina pallidipes</name>
    <name type="common">Tsetse fly</name>
    <dbReference type="NCBI Taxonomy" id="7398"/>
    <lineage>
        <taxon>Eukaryota</taxon>
        <taxon>Metazoa</taxon>
        <taxon>Ecdysozoa</taxon>
        <taxon>Arthropoda</taxon>
        <taxon>Hexapoda</taxon>
        <taxon>Insecta</taxon>
        <taxon>Pterygota</taxon>
        <taxon>Neoptera</taxon>
        <taxon>Endopterygota</taxon>
        <taxon>Diptera</taxon>
        <taxon>Brachycera</taxon>
        <taxon>Muscomorpha</taxon>
        <taxon>Hippoboscoidea</taxon>
        <taxon>Glossinidae</taxon>
        <taxon>Glossina</taxon>
    </lineage>
</organism>
<evidence type="ECO:0000256" key="2">
    <source>
        <dbReference type="PROSITE-ProRule" id="PRU00252"/>
    </source>
</evidence>
<sequence length="340" mass="37436">MTINTVIFSGNLGGDCTTRSTTSGKLIATFSLPVKQGYGEHEKISWVQCRMFGAKAEKLPIYLTRGTKVTVIGQFLLESWTDKDGTEKTTAVVLVNEIDFSSKQENKPQQNQPLANIAMSKLVLIENTIVRQDAFGRYCLNDLHRAAVAQDKATDSQRPSKFMRSDGIAAFVQSLSEAQKRASVNVIKGGLESAGLALLAFYKQELRIAPSAMLGAMKKLQSSLGMPDILPAYAVDAPEGSVTGSSEVTHSFTELLMLHGKPYTPQSGYRRLQLLGLAERKSRPSSKHPDKEKLFWSLTEKGLQFGKNLTDTNNPRQTQPHFYDCLFPKLLNVMMNGIAA</sequence>
<keyword evidence="4" id="KW-1185">Reference proteome</keyword>
<dbReference type="GO" id="GO:0003697">
    <property type="term" value="F:single-stranded DNA binding"/>
    <property type="evidence" value="ECO:0007669"/>
    <property type="project" value="InterPro"/>
</dbReference>
<dbReference type="InterPro" id="IPR012340">
    <property type="entry name" value="NA-bd_OB-fold"/>
</dbReference>
<dbReference type="VEuPathDB" id="VectorBase:GPAI029196"/>